<dbReference type="OrthoDB" id="335778at2759"/>
<protein>
    <submittedName>
        <fullName evidence="1">Uncharacterized protein</fullName>
    </submittedName>
</protein>
<gene>
    <name evidence="1" type="ORF">cand_038300</name>
</gene>
<dbReference type="Proteomes" id="UP000186804">
    <property type="component" value="Unassembled WGS sequence"/>
</dbReference>
<feature type="non-terminal residue" evidence="1">
    <location>
        <position position="1"/>
    </location>
</feature>
<accession>A0A1J4MWQ1</accession>
<evidence type="ECO:0000313" key="1">
    <source>
        <dbReference type="EMBL" id="OII77915.1"/>
    </source>
</evidence>
<keyword evidence="2" id="KW-1185">Reference proteome</keyword>
<evidence type="ECO:0000313" key="2">
    <source>
        <dbReference type="Proteomes" id="UP000186804"/>
    </source>
</evidence>
<dbReference type="VEuPathDB" id="CryptoDB:cand_038300"/>
<dbReference type="GeneID" id="92368014"/>
<dbReference type="RefSeq" id="XP_067069761.1">
    <property type="nucleotide sequence ID" value="XM_067214053.1"/>
</dbReference>
<organism evidence="1 2">
    <name type="scientific">Cryptosporidium andersoni</name>
    <dbReference type="NCBI Taxonomy" id="117008"/>
    <lineage>
        <taxon>Eukaryota</taxon>
        <taxon>Sar</taxon>
        <taxon>Alveolata</taxon>
        <taxon>Apicomplexa</taxon>
        <taxon>Conoidasida</taxon>
        <taxon>Coccidia</taxon>
        <taxon>Eucoccidiorida</taxon>
        <taxon>Eimeriorina</taxon>
        <taxon>Cryptosporidiidae</taxon>
        <taxon>Cryptosporidium</taxon>
    </lineage>
</organism>
<comment type="caution">
    <text evidence="1">The sequence shown here is derived from an EMBL/GenBank/DDBJ whole genome shotgun (WGS) entry which is preliminary data.</text>
</comment>
<dbReference type="AlphaFoldDB" id="A0A1J4MWQ1"/>
<proteinExistence type="predicted"/>
<name>A0A1J4MWQ1_9CRYT</name>
<sequence>LPQEDTLEDKWAFFFRYAKPWTKNVCKWEEIREFCSNFPVEDNNKCITYELEHIINDTSSSLKLPLYPFKPEMTNTDMIEFYRFRKCKEKENDIIYQDK</sequence>
<dbReference type="EMBL" id="LRBS01000016">
    <property type="protein sequence ID" value="OII77915.1"/>
    <property type="molecule type" value="Genomic_DNA"/>
</dbReference>
<reference evidence="1 2" key="1">
    <citation type="submission" date="2016-10" db="EMBL/GenBank/DDBJ databases">
        <title>Reductive evolution of mitochondrial metabolism and differential evolution of invasion-related proteins in Cryptosporidium.</title>
        <authorList>
            <person name="Liu S."/>
            <person name="Roellig D.M."/>
            <person name="Guo Y."/>
            <person name="Li N."/>
            <person name="Frace M.A."/>
            <person name="Tang K."/>
            <person name="Zhang L."/>
            <person name="Feng Y."/>
            <person name="Xiao L."/>
        </authorList>
    </citation>
    <scope>NUCLEOTIDE SEQUENCE [LARGE SCALE GENOMIC DNA]</scope>
    <source>
        <strain evidence="1">30847</strain>
    </source>
</reference>